<evidence type="ECO:0000259" key="2">
    <source>
        <dbReference type="Pfam" id="PF01048"/>
    </source>
</evidence>
<evidence type="ECO:0000256" key="1">
    <source>
        <dbReference type="SAM" id="SignalP"/>
    </source>
</evidence>
<dbReference type="GO" id="GO:0003824">
    <property type="term" value="F:catalytic activity"/>
    <property type="evidence" value="ECO:0007669"/>
    <property type="project" value="InterPro"/>
</dbReference>
<dbReference type="RefSeq" id="WP_231879087.1">
    <property type="nucleotide sequence ID" value="NZ_CP013233.1"/>
</dbReference>
<dbReference type="PANTHER" id="PTHR21234">
    <property type="entry name" value="PURINE NUCLEOSIDE PHOSPHORYLASE"/>
    <property type="match status" value="1"/>
</dbReference>
<dbReference type="InterPro" id="IPR000845">
    <property type="entry name" value="Nucleoside_phosphorylase_d"/>
</dbReference>
<feature type="chain" id="PRO_5007278041" evidence="1">
    <location>
        <begin position="39"/>
        <end position="354"/>
    </location>
</feature>
<organism evidence="3 4">
    <name type="scientific">Collimonas arenae</name>
    <dbReference type="NCBI Taxonomy" id="279058"/>
    <lineage>
        <taxon>Bacteria</taxon>
        <taxon>Pseudomonadati</taxon>
        <taxon>Pseudomonadota</taxon>
        <taxon>Betaproteobacteria</taxon>
        <taxon>Burkholderiales</taxon>
        <taxon>Oxalobacteraceae</taxon>
        <taxon>Collimonas</taxon>
    </lineage>
</organism>
<evidence type="ECO:0000313" key="3">
    <source>
        <dbReference type="EMBL" id="AMP12093.1"/>
    </source>
</evidence>
<feature type="domain" description="Nucleoside phosphorylase" evidence="2">
    <location>
        <begin position="53"/>
        <end position="328"/>
    </location>
</feature>
<reference evidence="3 4" key="1">
    <citation type="submission" date="2015-11" db="EMBL/GenBank/DDBJ databases">
        <title>Exploring the genomic traits of fungus-feeding bacterial genus Collimonas.</title>
        <authorList>
            <person name="Song C."/>
            <person name="Schmidt R."/>
            <person name="de Jager V."/>
            <person name="Krzyzanowska D."/>
            <person name="Jongedijk E."/>
            <person name="Cankar K."/>
            <person name="Beekwilder J."/>
            <person name="van Veen A."/>
            <person name="de Boer W."/>
            <person name="van Veen J.A."/>
            <person name="Garbeva P."/>
        </authorList>
    </citation>
    <scope>NUCLEOTIDE SEQUENCE [LARGE SCALE GENOMIC DNA]</scope>
    <source>
        <strain evidence="3 4">Ter282</strain>
    </source>
</reference>
<dbReference type="PATRIC" id="fig|279058.17.peg.4777"/>
<proteinExistence type="predicted"/>
<keyword evidence="1" id="KW-0732">Signal</keyword>
<dbReference type="CDD" id="cd09008">
    <property type="entry name" value="MTAN"/>
    <property type="match status" value="1"/>
</dbReference>
<dbReference type="AlphaFoldDB" id="A0A127QPT1"/>
<dbReference type="EMBL" id="CP013235">
    <property type="protein sequence ID" value="AMP12093.1"/>
    <property type="molecule type" value="Genomic_DNA"/>
</dbReference>
<keyword evidence="4" id="KW-1185">Reference proteome</keyword>
<accession>A0A127QPT1</accession>
<dbReference type="Proteomes" id="UP000071778">
    <property type="component" value="Chromosome"/>
</dbReference>
<dbReference type="Pfam" id="PF01048">
    <property type="entry name" value="PNP_UDP_1"/>
    <property type="match status" value="1"/>
</dbReference>
<dbReference type="GO" id="GO:0009116">
    <property type="term" value="P:nucleoside metabolic process"/>
    <property type="evidence" value="ECO:0007669"/>
    <property type="project" value="InterPro"/>
</dbReference>
<dbReference type="Gene3D" id="3.40.50.1580">
    <property type="entry name" value="Nucleoside phosphorylase domain"/>
    <property type="match status" value="1"/>
</dbReference>
<sequence>MFAQIPVLKTLRRTTFGLLAGAALTFTSTFALTSSASAAPVAQKHCLTECKPRIGIVSAFGAEADILIEQTQKKREWLINGNRFTTGELRGNPVVIVLSGVSVVNATMVTQLMMDHFHVERLLMSGIAGGVNPANHVGDVTVPESWAMPMEVYWNGDGTLPSPCGAAGDTSCLGVKLASENGKPRPDFKIDTPNGPVSSGLFMRDNFVMNATNAPQGEFRFEFHADPEMLALARNLKPALAKCGPKNPSLCVSVQPELRVGGHGVSGSAFLANPGYRAYLFDNLQAQVVDMETGAFAQVAYANRVPFIAFRSLSDLAGGNDFKDVGAFFGSGLAETNEANVTLAFLEAWSRRRR</sequence>
<dbReference type="InterPro" id="IPR035994">
    <property type="entry name" value="Nucleoside_phosphorylase_sf"/>
</dbReference>
<dbReference type="SUPFAM" id="SSF53167">
    <property type="entry name" value="Purine and uridine phosphorylases"/>
    <property type="match status" value="1"/>
</dbReference>
<protein>
    <submittedName>
        <fullName evidence="3">Phosphorylase superfamily protein</fullName>
    </submittedName>
</protein>
<name>A0A127QPT1_9BURK</name>
<feature type="signal peptide" evidence="1">
    <location>
        <begin position="1"/>
        <end position="38"/>
    </location>
</feature>
<dbReference type="PANTHER" id="PTHR21234:SF42">
    <property type="entry name" value="PHOSPHORYLASE SUPERFAMILY PROTEIN"/>
    <property type="match status" value="1"/>
</dbReference>
<evidence type="ECO:0000313" key="4">
    <source>
        <dbReference type="Proteomes" id="UP000071778"/>
    </source>
</evidence>
<gene>
    <name evidence="3" type="ORF">CAter282_4433</name>
</gene>